<gene>
    <name evidence="2" type="ORF">TGAMA5MH_01844</name>
</gene>
<evidence type="ECO:0000256" key="1">
    <source>
        <dbReference type="ARBA" id="ARBA00022801"/>
    </source>
</evidence>
<dbReference type="EMBL" id="MTYH01000014">
    <property type="protein sequence ID" value="PNP46891.1"/>
    <property type="molecule type" value="Genomic_DNA"/>
</dbReference>
<organism evidence="2 3">
    <name type="scientific">Trichoderma gamsii</name>
    <dbReference type="NCBI Taxonomy" id="398673"/>
    <lineage>
        <taxon>Eukaryota</taxon>
        <taxon>Fungi</taxon>
        <taxon>Dikarya</taxon>
        <taxon>Ascomycota</taxon>
        <taxon>Pezizomycotina</taxon>
        <taxon>Sordariomycetes</taxon>
        <taxon>Hypocreomycetidae</taxon>
        <taxon>Hypocreales</taxon>
        <taxon>Hypocreaceae</taxon>
        <taxon>Trichoderma</taxon>
    </lineage>
</organism>
<name>A0A2K0TMY5_9HYPO</name>
<dbReference type="AlphaFoldDB" id="A0A2K0TMY5"/>
<dbReference type="GO" id="GO:0016787">
    <property type="term" value="F:hydrolase activity"/>
    <property type="evidence" value="ECO:0007669"/>
    <property type="project" value="UniProtKB-KW"/>
</dbReference>
<protein>
    <recommendedName>
        <fullName evidence="4">Alpha/beta hydrolase fold-3 domain-containing protein</fullName>
    </recommendedName>
</protein>
<dbReference type="InterPro" id="IPR019436">
    <property type="entry name" value="Say1-like"/>
</dbReference>
<evidence type="ECO:0008006" key="4">
    <source>
        <dbReference type="Google" id="ProtNLM"/>
    </source>
</evidence>
<dbReference type="InterPro" id="IPR029058">
    <property type="entry name" value="AB_hydrolase_fold"/>
</dbReference>
<evidence type="ECO:0000313" key="2">
    <source>
        <dbReference type="EMBL" id="PNP46891.1"/>
    </source>
</evidence>
<proteinExistence type="predicted"/>
<dbReference type="OrthoDB" id="2152029at2759"/>
<dbReference type="InterPro" id="IPR050300">
    <property type="entry name" value="GDXG_lipolytic_enzyme"/>
</dbReference>
<evidence type="ECO:0000313" key="3">
    <source>
        <dbReference type="Proteomes" id="UP000236546"/>
    </source>
</evidence>
<reference evidence="2 3" key="1">
    <citation type="submission" date="2017-02" db="EMBL/GenBank/DDBJ databases">
        <title>Genomes of Trichoderma spp. with biocontrol activity.</title>
        <authorList>
            <person name="Gardiner D."/>
            <person name="Kazan K."/>
            <person name="Vos C."/>
            <person name="Harvey P."/>
        </authorList>
    </citation>
    <scope>NUCLEOTIDE SEQUENCE [LARGE SCALE GENOMIC DNA]</scope>
    <source>
        <strain evidence="2 3">A5MH</strain>
    </source>
</reference>
<dbReference type="PANTHER" id="PTHR48081">
    <property type="entry name" value="AB HYDROLASE SUPERFAMILY PROTEIN C4A8.06C"/>
    <property type="match status" value="1"/>
</dbReference>
<keyword evidence="1" id="KW-0378">Hydrolase</keyword>
<sequence length="303" mass="33565">MAMTTEDLMQQSFTVPTAQQYENFVQAHGIPSVRKDMPEGGSALWFGSPSAKRVIAHVHGGGLVMYATPFHIGLAYNVYKAAISKDEDVAVVVLSYDTCPAGVYPVQLRQLVESIVYLMHGRDVKDIDLYGDSVGGILILAILHHITHPHPKVPLLSFPSGDRFGRLLLASPAVPIVTPALQRSKNIGLDLVGVDDIAQMWNIIESNHDPEVDPINPWFTPISEMREEWYETLPAGAITIISGAFELFEEDIIKLSQVIKDKHQNQVDIYVDENATHIAFVKEGLTNSPPSEYTRRVVEWAKA</sequence>
<comment type="caution">
    <text evidence="2">The sequence shown here is derived from an EMBL/GenBank/DDBJ whole genome shotgun (WGS) entry which is preliminary data.</text>
</comment>
<dbReference type="Gene3D" id="3.40.50.1820">
    <property type="entry name" value="alpha/beta hydrolase"/>
    <property type="match status" value="1"/>
</dbReference>
<dbReference type="PANTHER" id="PTHR48081:SF31">
    <property type="entry name" value="STERYL ACETYL HYDROLASE MUG81-RELATED"/>
    <property type="match status" value="1"/>
</dbReference>
<dbReference type="Proteomes" id="UP000236546">
    <property type="component" value="Unassembled WGS sequence"/>
</dbReference>
<dbReference type="SUPFAM" id="SSF53474">
    <property type="entry name" value="alpha/beta-Hydrolases"/>
    <property type="match status" value="1"/>
</dbReference>
<dbReference type="Pfam" id="PF10340">
    <property type="entry name" value="Say1_Mug180"/>
    <property type="match status" value="1"/>
</dbReference>
<accession>A0A2K0TMY5</accession>